<dbReference type="AlphaFoldDB" id="A0A4D9CWT9"/>
<dbReference type="PANTHER" id="PTHR11005">
    <property type="entry name" value="LYSOSOMAL ACID LIPASE-RELATED"/>
    <property type="match status" value="1"/>
</dbReference>
<dbReference type="FunFam" id="3.40.50.1820:FF:000057">
    <property type="entry name" value="Lipase"/>
    <property type="match status" value="1"/>
</dbReference>
<evidence type="ECO:0000256" key="4">
    <source>
        <dbReference type="ARBA" id="ARBA00022963"/>
    </source>
</evidence>
<dbReference type="GO" id="GO:0016787">
    <property type="term" value="F:hydrolase activity"/>
    <property type="evidence" value="ECO:0007669"/>
    <property type="project" value="UniProtKB-KW"/>
</dbReference>
<keyword evidence="8" id="KW-0812">Transmembrane</keyword>
<dbReference type="Proteomes" id="UP000355283">
    <property type="component" value="Unassembled WGS sequence"/>
</dbReference>
<dbReference type="InterPro" id="IPR000073">
    <property type="entry name" value="AB_hydrolase_1"/>
</dbReference>
<accession>A0A4D9CWT9</accession>
<keyword evidence="4" id="KW-0442">Lipid degradation</keyword>
<dbReference type="OrthoDB" id="9974421at2759"/>
<comment type="similarity">
    <text evidence="1">Belongs to the AB hydrolase superfamily. Lipase family.</text>
</comment>
<dbReference type="SUPFAM" id="SSF53474">
    <property type="entry name" value="alpha/beta-Hydrolases"/>
    <property type="match status" value="1"/>
</dbReference>
<feature type="compositionally biased region" description="Polar residues" evidence="7">
    <location>
        <begin position="127"/>
        <end position="136"/>
    </location>
</feature>
<protein>
    <recommendedName>
        <fullName evidence="9">AB hydrolase-1 domain-containing protein</fullName>
    </recommendedName>
</protein>
<feature type="region of interest" description="Disordered" evidence="7">
    <location>
        <begin position="116"/>
        <end position="184"/>
    </location>
</feature>
<evidence type="ECO:0000313" key="11">
    <source>
        <dbReference type="Proteomes" id="UP000355283"/>
    </source>
</evidence>
<comment type="caution">
    <text evidence="10">The sequence shown here is derived from an EMBL/GenBank/DDBJ whole genome shotgun (WGS) entry which is preliminary data.</text>
</comment>
<evidence type="ECO:0000256" key="2">
    <source>
        <dbReference type="ARBA" id="ARBA00022729"/>
    </source>
</evidence>
<keyword evidence="11" id="KW-1185">Reference proteome</keyword>
<feature type="transmembrane region" description="Helical" evidence="8">
    <location>
        <begin position="12"/>
        <end position="37"/>
    </location>
</feature>
<keyword evidence="2" id="KW-0732">Signal</keyword>
<evidence type="ECO:0000256" key="7">
    <source>
        <dbReference type="SAM" id="MobiDB-lite"/>
    </source>
</evidence>
<keyword evidence="3" id="KW-0378">Hydrolase</keyword>
<evidence type="ECO:0000256" key="6">
    <source>
        <dbReference type="ARBA" id="ARBA00023180"/>
    </source>
</evidence>
<keyword evidence="8" id="KW-1133">Transmembrane helix</keyword>
<proteinExistence type="inferred from homology"/>
<evidence type="ECO:0000259" key="9">
    <source>
        <dbReference type="Pfam" id="PF00561"/>
    </source>
</evidence>
<keyword evidence="6" id="KW-0325">Glycoprotein</keyword>
<dbReference type="EMBL" id="SDOX01000121">
    <property type="protein sequence ID" value="TFJ81955.1"/>
    <property type="molecule type" value="Genomic_DNA"/>
</dbReference>
<evidence type="ECO:0000256" key="5">
    <source>
        <dbReference type="ARBA" id="ARBA00023098"/>
    </source>
</evidence>
<dbReference type="InterPro" id="IPR029058">
    <property type="entry name" value="AB_hydrolase_fold"/>
</dbReference>
<evidence type="ECO:0000256" key="1">
    <source>
        <dbReference type="ARBA" id="ARBA00010701"/>
    </source>
</evidence>
<gene>
    <name evidence="10" type="ORF">NSK_006623</name>
</gene>
<keyword evidence="8" id="KW-0472">Membrane</keyword>
<reference evidence="10 11" key="1">
    <citation type="submission" date="2019-01" db="EMBL/GenBank/DDBJ databases">
        <title>Nuclear Genome Assembly of the Microalgal Biofuel strain Nannochloropsis salina CCMP1776.</title>
        <authorList>
            <person name="Hovde B."/>
        </authorList>
    </citation>
    <scope>NUCLEOTIDE SEQUENCE [LARGE SCALE GENOMIC DNA]</scope>
    <source>
        <strain evidence="10 11">CCMP1776</strain>
    </source>
</reference>
<dbReference type="Pfam" id="PF00561">
    <property type="entry name" value="Abhydrolase_1"/>
    <property type="match status" value="1"/>
</dbReference>
<name>A0A4D9CWT9_9STRA</name>
<evidence type="ECO:0000256" key="3">
    <source>
        <dbReference type="ARBA" id="ARBA00022801"/>
    </source>
</evidence>
<dbReference type="GO" id="GO:0016042">
    <property type="term" value="P:lipid catabolic process"/>
    <property type="evidence" value="ECO:0007669"/>
    <property type="project" value="UniProtKB-KW"/>
</dbReference>
<feature type="domain" description="AB hydrolase-1" evidence="9">
    <location>
        <begin position="218"/>
        <end position="505"/>
    </location>
</feature>
<keyword evidence="5" id="KW-0443">Lipid metabolism</keyword>
<feature type="compositionally biased region" description="Polar residues" evidence="7">
    <location>
        <begin position="166"/>
        <end position="178"/>
    </location>
</feature>
<sequence>MVYTDVLVDWAHLLYLVCFLTAAKAVGFFIVTVYAYFPFPALLDRFYLASQGLQSWFSYQLGGAAPGSAGKASPNGNRERLLAESLVEGTPFILETHTALTRDGFVLVLHRLVPKTSGQDGPGAPGQATSSSTSETYVEDRGPQRGRSWRKVSGESNGRKSGGGSQSLQQHIPTSSFFSKGPGSAAAPAVAPALPSAAVPTVTGTESNAVTPLTPGRPPLLMVHALMQDSESFLCGGEEHSLALVLAKAGFDVWLGNNRGNRYSHKHVSLSPSQDAYWNFSIDELARFDVPAMVDYVLRATGQEKLAYVGFSQGSAQAFAAFTTDLAMAKKVSLFLALAAPPRAKGLSSSYLSALVESNPRFIYLVFGRHSMLSSTLMWMKIMSPQLFVWTVDRATDFLFNWSNSQVSAARKVGLYQHIFSYASVKTVVQWFQLIRLRRLAFYSDDSNRNRVPVEYDLKRLRVPVAVFYGGKDTVIDISALRDVLPACIRWHMEPEYEHLDMIWADTAKDNVFPELVKLLHEYS</sequence>
<organism evidence="10 11">
    <name type="scientific">Nannochloropsis salina CCMP1776</name>
    <dbReference type="NCBI Taxonomy" id="1027361"/>
    <lineage>
        <taxon>Eukaryota</taxon>
        <taxon>Sar</taxon>
        <taxon>Stramenopiles</taxon>
        <taxon>Ochrophyta</taxon>
        <taxon>Eustigmatophyceae</taxon>
        <taxon>Eustigmatales</taxon>
        <taxon>Monodopsidaceae</taxon>
        <taxon>Microchloropsis</taxon>
        <taxon>Microchloropsis salina</taxon>
    </lineage>
</organism>
<dbReference type="Gene3D" id="3.40.50.1820">
    <property type="entry name" value="alpha/beta hydrolase"/>
    <property type="match status" value="1"/>
</dbReference>
<evidence type="ECO:0000313" key="10">
    <source>
        <dbReference type="EMBL" id="TFJ81955.1"/>
    </source>
</evidence>
<evidence type="ECO:0000256" key="8">
    <source>
        <dbReference type="SAM" id="Phobius"/>
    </source>
</evidence>